<keyword evidence="3 4" id="KW-0664">Pyridoxine biosynthesis</keyword>
<dbReference type="Proteomes" id="UP000194260">
    <property type="component" value="Chromosome"/>
</dbReference>
<feature type="binding site" evidence="4">
    <location>
        <begin position="8"/>
        <end position="9"/>
    </location>
    <ligand>
        <name>1-deoxy-D-xylulose 5-phosphate</name>
        <dbReference type="ChEBI" id="CHEBI:57792"/>
    </ligand>
</feature>
<reference evidence="7 9" key="3">
    <citation type="submission" date="2024-01" db="EMBL/GenBank/DDBJ databases">
        <title>Campylobacter porcellus sp. nov.</title>
        <authorList>
            <person name="Papic B."/>
            <person name="Gruntar I."/>
        </authorList>
    </citation>
    <scope>NUCLEOTIDE SEQUENCE [LARGE SCALE GENOMIC DNA]</scope>
    <source>
        <strain evidence="7 9">CX2-4855-23</strain>
    </source>
</reference>
<dbReference type="EC" id="2.6.99.2" evidence="4 5"/>
<dbReference type="STRING" id="1660073.CSUIS_1110"/>
<dbReference type="NCBIfam" id="NF003627">
    <property type="entry name" value="PRK05265.1-5"/>
    <property type="match status" value="1"/>
</dbReference>
<dbReference type="PANTHER" id="PTHR30456">
    <property type="entry name" value="PYRIDOXINE 5'-PHOSPHATE SYNTHASE"/>
    <property type="match status" value="1"/>
</dbReference>
<comment type="subcellular location">
    <subcellularLocation>
        <location evidence="4">Cytoplasm</location>
    </subcellularLocation>
</comment>
<evidence type="ECO:0000313" key="8">
    <source>
        <dbReference type="Proteomes" id="UP000194260"/>
    </source>
</evidence>
<dbReference type="GO" id="GO:0033856">
    <property type="term" value="F:pyridoxine 5'-phosphate synthase activity"/>
    <property type="evidence" value="ECO:0007669"/>
    <property type="project" value="UniProtKB-UniRule"/>
</dbReference>
<feature type="binding site" evidence="4">
    <location>
        <position position="44"/>
    </location>
    <ligand>
        <name>1-deoxy-D-xylulose 5-phosphate</name>
        <dbReference type="ChEBI" id="CHEBI:57792"/>
    </ligand>
</feature>
<gene>
    <name evidence="4 6" type="primary">pdxJ</name>
    <name evidence="6" type="ORF">CSUIS_1110</name>
    <name evidence="7" type="ORF">V2I23_03715</name>
</gene>
<dbReference type="UniPathway" id="UPA00244">
    <property type="reaction ID" value="UER00313"/>
</dbReference>
<evidence type="ECO:0000256" key="4">
    <source>
        <dbReference type="HAMAP-Rule" id="MF_00279"/>
    </source>
</evidence>
<proteinExistence type="inferred from homology"/>
<feature type="binding site" evidence="4">
    <location>
        <begin position="229"/>
        <end position="230"/>
    </location>
    <ligand>
        <name>3-amino-2-oxopropyl phosphate</name>
        <dbReference type="ChEBI" id="CHEBI:57279"/>
    </ligand>
</feature>
<dbReference type="RefSeq" id="WP_086297718.1">
    <property type="nucleotide sequence ID" value="NZ_CP018789.1"/>
</dbReference>
<sequence>MKLGVNIDHIAILRQARQVNDPDILNAMYLAIGARADQITIHLREDRRHIDDIDAKNIINFCSIPVNLECATAITDIVLSLRPNRATIVPEKRQELTTEGGLNLSSPELPSAIKAMMGANIDVSLFIDPNLDDIKAAKELGVSTIELHTGSFANAYLMAFSNISKTKFSIKSLENMDIKEALEAELDRIRVGAKFAKNIGLKVAAGHGLNYQNVGLIAKIPEIFELNIGQSIVARSVFVGLDQAIKEMKRLIDEA</sequence>
<keyword evidence="2 4" id="KW-0808">Transferase</keyword>
<evidence type="ECO:0000313" key="9">
    <source>
        <dbReference type="Proteomes" id="UP001331664"/>
    </source>
</evidence>
<feature type="active site" description="Proton acceptor" evidence="4">
    <location>
        <position position="69"/>
    </location>
</feature>
<evidence type="ECO:0000256" key="2">
    <source>
        <dbReference type="ARBA" id="ARBA00022679"/>
    </source>
</evidence>
<feature type="binding site" evidence="4">
    <location>
        <position position="6"/>
    </location>
    <ligand>
        <name>3-amino-2-oxopropyl phosphate</name>
        <dbReference type="ChEBI" id="CHEBI:57279"/>
    </ligand>
</feature>
<evidence type="ECO:0000256" key="1">
    <source>
        <dbReference type="ARBA" id="ARBA00022490"/>
    </source>
</evidence>
<dbReference type="PANTHER" id="PTHR30456:SF0">
    <property type="entry name" value="PYRIDOXINE 5'-PHOSPHATE SYNTHASE"/>
    <property type="match status" value="1"/>
</dbReference>
<evidence type="ECO:0000256" key="5">
    <source>
        <dbReference type="NCBIfam" id="TIGR00559"/>
    </source>
</evidence>
<dbReference type="Gene3D" id="3.20.20.70">
    <property type="entry name" value="Aldolase class I"/>
    <property type="match status" value="1"/>
</dbReference>
<evidence type="ECO:0000313" key="6">
    <source>
        <dbReference type="EMBL" id="ARR00915.1"/>
    </source>
</evidence>
<dbReference type="EMBL" id="JAZBRD010000004">
    <property type="protein sequence ID" value="MEE3744397.1"/>
    <property type="molecule type" value="Genomic_DNA"/>
</dbReference>
<comment type="pathway">
    <text evidence="4">Cofactor biosynthesis; pyridoxine 5'-phosphate biosynthesis; pyridoxine 5'-phosphate from D-erythrose 4-phosphate: step 5/5.</text>
</comment>
<dbReference type="AlphaFoldDB" id="A0A1X9SXG2"/>
<keyword evidence="1 4" id="KW-0963">Cytoplasm</keyword>
<feature type="binding site" evidence="4">
    <location>
        <position position="17"/>
    </location>
    <ligand>
        <name>3-amino-2-oxopropyl phosphate</name>
        <dbReference type="ChEBI" id="CHEBI:57279"/>
    </ligand>
</feature>
<reference evidence="8" key="1">
    <citation type="journal article" date="2017" name="Genome Biol. Evol.">
        <title>Comparative Genomic Analysis Identifies a Campylobacter Clade Deficient in Selenium Metabolism.</title>
        <authorList>
            <person name="Miller W.G."/>
            <person name="Yee E."/>
            <person name="Lopes B.S."/>
            <person name="Chapman M.H."/>
            <person name="Huynh S."/>
            <person name="Bono J.L."/>
            <person name="Parker C.T."/>
            <person name="Strachan N.J.C."/>
            <person name="Forbes K.J."/>
        </authorList>
    </citation>
    <scope>NUCLEOTIDE SEQUENCE [LARGE SCALE GENOMIC DNA]</scope>
    <source>
        <strain evidence="8">RM6137</strain>
    </source>
</reference>
<dbReference type="InterPro" id="IPR036130">
    <property type="entry name" value="Pyridoxine-5'_phos_synth"/>
</dbReference>
<feature type="site" description="Transition state stabilizer" evidence="4">
    <location>
        <position position="146"/>
    </location>
</feature>
<comment type="subunit">
    <text evidence="4">Homooctamer; tetramer of dimers.</text>
</comment>
<comment type="function">
    <text evidence="4">Catalyzes the complicated ring closure reaction between the two acyclic compounds 1-deoxy-D-xylulose-5-phosphate (DXP) and 3-amino-2-oxopropyl phosphate (1-amino-acetone-3-phosphate or AAP) to form pyridoxine 5'-phosphate (PNP) and inorganic phosphate.</text>
</comment>
<comment type="similarity">
    <text evidence="4">Belongs to the PNP synthase family.</text>
</comment>
<protein>
    <recommendedName>
        <fullName evidence="4 5">Pyridoxine 5'-phosphate synthase</fullName>
        <shortName evidence="4">PNP synthase</shortName>
        <ecNumber evidence="4 5">2.6.99.2</ecNumber>
    </recommendedName>
</protein>
<keyword evidence="9" id="KW-1185">Reference proteome</keyword>
<comment type="catalytic activity">
    <reaction evidence="4">
        <text>3-amino-2-oxopropyl phosphate + 1-deoxy-D-xylulose 5-phosphate = pyridoxine 5'-phosphate + phosphate + 2 H2O + H(+)</text>
        <dbReference type="Rhea" id="RHEA:15265"/>
        <dbReference type="ChEBI" id="CHEBI:15377"/>
        <dbReference type="ChEBI" id="CHEBI:15378"/>
        <dbReference type="ChEBI" id="CHEBI:43474"/>
        <dbReference type="ChEBI" id="CHEBI:57279"/>
        <dbReference type="ChEBI" id="CHEBI:57792"/>
        <dbReference type="ChEBI" id="CHEBI:58589"/>
        <dbReference type="EC" id="2.6.99.2"/>
    </reaction>
</comment>
<evidence type="ECO:0000256" key="3">
    <source>
        <dbReference type="ARBA" id="ARBA00023096"/>
    </source>
</evidence>
<dbReference type="InterPro" id="IPR004569">
    <property type="entry name" value="PyrdxlP_synth_PdxJ"/>
</dbReference>
<feature type="active site" description="Proton donor" evidence="4">
    <location>
        <position position="207"/>
    </location>
</feature>
<dbReference type="Proteomes" id="UP001331664">
    <property type="component" value="Unassembled WGS sequence"/>
</dbReference>
<dbReference type="SUPFAM" id="SSF63892">
    <property type="entry name" value="Pyridoxine 5'-phosphate synthase"/>
    <property type="match status" value="1"/>
</dbReference>
<dbReference type="NCBIfam" id="NF003625">
    <property type="entry name" value="PRK05265.1-3"/>
    <property type="match status" value="1"/>
</dbReference>
<dbReference type="CDD" id="cd00003">
    <property type="entry name" value="PNPsynthase"/>
    <property type="match status" value="1"/>
</dbReference>
<evidence type="ECO:0000313" key="7">
    <source>
        <dbReference type="EMBL" id="MEE3744397.1"/>
    </source>
</evidence>
<dbReference type="NCBIfam" id="TIGR00559">
    <property type="entry name" value="pdxJ"/>
    <property type="match status" value="1"/>
</dbReference>
<feature type="binding site" evidence="4">
    <location>
        <position position="208"/>
    </location>
    <ligand>
        <name>3-amino-2-oxopropyl phosphate</name>
        <dbReference type="ChEBI" id="CHEBI:57279"/>
    </ligand>
</feature>
<dbReference type="GO" id="GO:0008615">
    <property type="term" value="P:pyridoxine biosynthetic process"/>
    <property type="evidence" value="ECO:0007669"/>
    <property type="project" value="UniProtKB-UniRule"/>
</dbReference>
<feature type="active site" description="Proton acceptor" evidence="4">
    <location>
        <position position="42"/>
    </location>
</feature>
<name>A0A1X9SXG2_9BACT</name>
<accession>A0A1X9SXG2</accession>
<dbReference type="Pfam" id="PF03740">
    <property type="entry name" value="PdxJ"/>
    <property type="match status" value="1"/>
</dbReference>
<feature type="binding site" evidence="4">
    <location>
        <position position="97"/>
    </location>
    <ligand>
        <name>1-deoxy-D-xylulose 5-phosphate</name>
        <dbReference type="ChEBI" id="CHEBI:57792"/>
    </ligand>
</feature>
<dbReference type="GO" id="GO:0005829">
    <property type="term" value="C:cytosol"/>
    <property type="evidence" value="ECO:0007669"/>
    <property type="project" value="TreeGrafter"/>
</dbReference>
<reference evidence="6" key="2">
    <citation type="journal article" date="2017" name="Genome Biol. Evol.">
        <title>Comparative genomic analysis identifies a Campylobacter clade deficient in selenium metabolism.</title>
        <authorList>
            <person name="Miller W.G."/>
            <person name="Yee E."/>
            <person name="Lopes B.S."/>
            <person name="Chapman M.H."/>
            <person name="Huynh S."/>
            <person name="Bono J.L."/>
            <person name="Parker C.T."/>
            <person name="Strachan N.J.C."/>
            <person name="Forbes K.J."/>
        </authorList>
    </citation>
    <scope>NUCLEOTIDE SEQUENCE [LARGE SCALE GENOMIC DNA]</scope>
    <source>
        <strain evidence="6">RM6137</strain>
    </source>
</reference>
<dbReference type="InterPro" id="IPR013785">
    <property type="entry name" value="Aldolase_TIM"/>
</dbReference>
<dbReference type="HAMAP" id="MF_00279">
    <property type="entry name" value="PdxJ"/>
    <property type="match status" value="1"/>
</dbReference>
<dbReference type="KEGG" id="camy:CSUIS_1110"/>
<feature type="binding site" evidence="4">
    <location>
        <position position="49"/>
    </location>
    <ligand>
        <name>1-deoxy-D-xylulose 5-phosphate</name>
        <dbReference type="ChEBI" id="CHEBI:57792"/>
    </ligand>
</feature>
<organism evidence="6 8">
    <name type="scientific">Campylobacter porcelli</name>
    <dbReference type="NCBI Taxonomy" id="1660073"/>
    <lineage>
        <taxon>Bacteria</taxon>
        <taxon>Pseudomonadati</taxon>
        <taxon>Campylobacterota</taxon>
        <taxon>Epsilonproteobacteria</taxon>
        <taxon>Campylobacterales</taxon>
        <taxon>Campylobacteraceae</taxon>
        <taxon>Campylobacter</taxon>
    </lineage>
</organism>
<dbReference type="EMBL" id="CP018789">
    <property type="protein sequence ID" value="ARR00915.1"/>
    <property type="molecule type" value="Genomic_DNA"/>
</dbReference>